<accession>A0ABP5G2X7</accession>
<sequence>MDVWPAIAQERAALVDALGALPADAWNRPSLCAGRTVRDTVAHMVATAQLRPAAFVVNLARHGFSFTRMSEAEIARVEGDASTPHDLVAHFRSRVSARTAPPGPAASWLGETIVHGEDVFRALDGYRDHPVEHVIAVADFYRGSNLLIGAKRRIEGVALRATDADWTSGSGPEVVGPVIALVMAMTGRKVALEDLTGEGVAVLRSRP</sequence>
<keyword evidence="3" id="KW-1185">Reference proteome</keyword>
<gene>
    <name evidence="2" type="ORF">GCM10009740_35010</name>
</gene>
<dbReference type="Proteomes" id="UP001501285">
    <property type="component" value="Unassembled WGS sequence"/>
</dbReference>
<comment type="caution">
    <text evidence="2">The sequence shown here is derived from an EMBL/GenBank/DDBJ whole genome shotgun (WGS) entry which is preliminary data.</text>
</comment>
<dbReference type="RefSeq" id="WP_343993712.1">
    <property type="nucleotide sequence ID" value="NZ_BAAANB010000021.1"/>
</dbReference>
<dbReference type="InterPro" id="IPR017517">
    <property type="entry name" value="Maleyloyr_isom"/>
</dbReference>
<dbReference type="GO" id="GO:0016853">
    <property type="term" value="F:isomerase activity"/>
    <property type="evidence" value="ECO:0007669"/>
    <property type="project" value="UniProtKB-KW"/>
</dbReference>
<dbReference type="InterPro" id="IPR024344">
    <property type="entry name" value="MDMPI_metal-binding"/>
</dbReference>
<reference evidence="3" key="1">
    <citation type="journal article" date="2019" name="Int. J. Syst. Evol. Microbiol.">
        <title>The Global Catalogue of Microorganisms (GCM) 10K type strain sequencing project: providing services to taxonomists for standard genome sequencing and annotation.</title>
        <authorList>
            <consortium name="The Broad Institute Genomics Platform"/>
            <consortium name="The Broad Institute Genome Sequencing Center for Infectious Disease"/>
            <person name="Wu L."/>
            <person name="Ma J."/>
        </authorList>
    </citation>
    <scope>NUCLEOTIDE SEQUENCE [LARGE SCALE GENOMIC DNA]</scope>
    <source>
        <strain evidence="3">JCM 14283</strain>
    </source>
</reference>
<dbReference type="Pfam" id="PF11716">
    <property type="entry name" value="MDMPI_N"/>
    <property type="match status" value="1"/>
</dbReference>
<proteinExistence type="predicted"/>
<dbReference type="SUPFAM" id="SSF109854">
    <property type="entry name" value="DinB/YfiT-like putative metalloenzymes"/>
    <property type="match status" value="1"/>
</dbReference>
<protein>
    <submittedName>
        <fullName evidence="2">Maleylpyruvate isomerase family mycothiol-dependent enzyme</fullName>
    </submittedName>
</protein>
<dbReference type="NCBIfam" id="TIGR03083">
    <property type="entry name" value="maleylpyruvate isomerase family mycothiol-dependent enzyme"/>
    <property type="match status" value="1"/>
</dbReference>
<name>A0ABP5G2X7_9MICO</name>
<evidence type="ECO:0000259" key="1">
    <source>
        <dbReference type="Pfam" id="PF11716"/>
    </source>
</evidence>
<keyword evidence="2" id="KW-0413">Isomerase</keyword>
<evidence type="ECO:0000313" key="3">
    <source>
        <dbReference type="Proteomes" id="UP001501285"/>
    </source>
</evidence>
<dbReference type="EMBL" id="BAAANB010000021">
    <property type="protein sequence ID" value="GAA2039299.1"/>
    <property type="molecule type" value="Genomic_DNA"/>
</dbReference>
<evidence type="ECO:0000313" key="2">
    <source>
        <dbReference type="EMBL" id="GAA2039299.1"/>
    </source>
</evidence>
<organism evidence="2 3">
    <name type="scientific">Terrabacter terrae</name>
    <dbReference type="NCBI Taxonomy" id="318434"/>
    <lineage>
        <taxon>Bacteria</taxon>
        <taxon>Bacillati</taxon>
        <taxon>Actinomycetota</taxon>
        <taxon>Actinomycetes</taxon>
        <taxon>Micrococcales</taxon>
        <taxon>Intrasporangiaceae</taxon>
        <taxon>Terrabacter</taxon>
    </lineage>
</organism>
<feature type="domain" description="Mycothiol-dependent maleylpyruvate isomerase metal-binding" evidence="1">
    <location>
        <begin position="8"/>
        <end position="99"/>
    </location>
</feature>
<dbReference type="InterPro" id="IPR034660">
    <property type="entry name" value="DinB/YfiT-like"/>
</dbReference>
<dbReference type="Gene3D" id="1.20.120.450">
    <property type="entry name" value="dinb family like domain"/>
    <property type="match status" value="1"/>
</dbReference>